<keyword evidence="3" id="KW-1185">Reference proteome</keyword>
<keyword evidence="1" id="KW-0812">Transmembrane</keyword>
<dbReference type="OrthoDB" id="193478at2759"/>
<keyword evidence="1" id="KW-1133">Transmembrane helix</keyword>
<feature type="transmembrane region" description="Helical" evidence="1">
    <location>
        <begin position="80"/>
        <end position="100"/>
    </location>
</feature>
<protein>
    <recommendedName>
        <fullName evidence="4">DUF2306 domain-containing protein</fullName>
    </recommendedName>
</protein>
<feature type="transmembrane region" description="Helical" evidence="1">
    <location>
        <begin position="276"/>
        <end position="295"/>
    </location>
</feature>
<dbReference type="HOGENOM" id="CLU_054818_0_0_1"/>
<dbReference type="STRING" id="502779.C1HAT4"/>
<feature type="transmembrane region" description="Helical" evidence="1">
    <location>
        <begin position="142"/>
        <end position="163"/>
    </location>
</feature>
<name>C1HAT4_PARBA</name>
<accession>C1HAT4</accession>
<proteinExistence type="predicted"/>
<evidence type="ECO:0000313" key="3">
    <source>
        <dbReference type="Proteomes" id="UP000002059"/>
    </source>
</evidence>
<keyword evidence="1" id="KW-0472">Membrane</keyword>
<evidence type="ECO:0000256" key="1">
    <source>
        <dbReference type="SAM" id="Phobius"/>
    </source>
</evidence>
<feature type="transmembrane region" description="Helical" evidence="1">
    <location>
        <begin position="112"/>
        <end position="136"/>
    </location>
</feature>
<feature type="transmembrane region" description="Helical" evidence="1">
    <location>
        <begin position="30"/>
        <end position="48"/>
    </location>
</feature>
<dbReference type="AlphaFoldDB" id="C1HAT4"/>
<dbReference type="RefSeq" id="XP_015700803.1">
    <property type="nucleotide sequence ID" value="XM_015846368.1"/>
</dbReference>
<sequence>MLLHLYSRGGCCKFTYIVIVASATNDLKSYNFILFFIFAGGLLGFTLARPKYLDIGGRYANGTGPGEWFYQHAGFRRVGITLHLGTILPCGILVIFQFIPSIRYRVILFHRINGYIIITLFLISNAGALMIARHAFGGGVEIQFAIGLLVLMSTVSVGIAYYNSRRLQIEQHRAWMLRAMFYMGSIVTIRPFLEIITRTAVRLGDYYEVWSCEKIKFTWQFYKVPVFYLVAYPMCAPPPNGSEPPPGYKPVAIVHPDKNARDPARIGANLHVSFGLAMWLAMATHIIGVEIYLQLTPRENQRLRMVSYKRQKEAGYENPGSAGLVVQKIGDAEPWLPSVEVDQTELTEMLK</sequence>
<reference evidence="2 3" key="1">
    <citation type="journal article" date="2011" name="PLoS Genet.">
        <title>Comparative genomic analysis of human fungal pathogens causing paracoccidioidomycosis.</title>
        <authorList>
            <person name="Desjardins C.A."/>
            <person name="Champion M.D."/>
            <person name="Holder J.W."/>
            <person name="Muszewska A."/>
            <person name="Goldberg J."/>
            <person name="Bailao A.M."/>
            <person name="Brigido M.M."/>
            <person name="Ferreira M.E."/>
            <person name="Garcia A.M."/>
            <person name="Grynberg M."/>
            <person name="Gujja S."/>
            <person name="Heiman D.I."/>
            <person name="Henn M.R."/>
            <person name="Kodira C.D."/>
            <person name="Leon-Narvaez H."/>
            <person name="Longo L.V."/>
            <person name="Ma L.J."/>
            <person name="Malavazi I."/>
            <person name="Matsuo A.L."/>
            <person name="Morais F.V."/>
            <person name="Pereira M."/>
            <person name="Rodriguez-Brito S."/>
            <person name="Sakthikumar S."/>
            <person name="Salem-Izacc S.M."/>
            <person name="Sykes S.M."/>
            <person name="Teixeira M.M."/>
            <person name="Vallejo M.C."/>
            <person name="Walter M.E."/>
            <person name="Yandava C."/>
            <person name="Young S."/>
            <person name="Zeng Q."/>
            <person name="Zucker J."/>
            <person name="Felipe M.S."/>
            <person name="Goldman G.H."/>
            <person name="Haas B.J."/>
            <person name="McEwen J.G."/>
            <person name="Nino-Vega G."/>
            <person name="Puccia R."/>
            <person name="San-Blas G."/>
            <person name="Soares C.M."/>
            <person name="Birren B.W."/>
            <person name="Cuomo C.A."/>
        </authorList>
    </citation>
    <scope>NUCLEOTIDE SEQUENCE [LARGE SCALE GENOMIC DNA]</scope>
    <source>
        <strain evidence="3">ATCC MYA-826 / Pb01</strain>
    </source>
</reference>
<dbReference type="KEGG" id="pbl:PAAG_07913"/>
<dbReference type="GeneID" id="9093412"/>
<evidence type="ECO:0008006" key="4">
    <source>
        <dbReference type="Google" id="ProtNLM"/>
    </source>
</evidence>
<dbReference type="eggNOG" id="ENOG502RYBX">
    <property type="taxonomic scope" value="Eukaryota"/>
</dbReference>
<dbReference type="InterPro" id="IPR018750">
    <property type="entry name" value="DUF2306_membrane"/>
</dbReference>
<evidence type="ECO:0000313" key="2">
    <source>
        <dbReference type="EMBL" id="EEH37495.2"/>
    </source>
</evidence>
<organism evidence="2 3">
    <name type="scientific">Paracoccidioides lutzii (strain ATCC MYA-826 / Pb01)</name>
    <name type="common">Paracoccidioides brasiliensis</name>
    <dbReference type="NCBI Taxonomy" id="502779"/>
    <lineage>
        <taxon>Eukaryota</taxon>
        <taxon>Fungi</taxon>
        <taxon>Dikarya</taxon>
        <taxon>Ascomycota</taxon>
        <taxon>Pezizomycotina</taxon>
        <taxon>Eurotiomycetes</taxon>
        <taxon>Eurotiomycetidae</taxon>
        <taxon>Onygenales</taxon>
        <taxon>Ajellomycetaceae</taxon>
        <taxon>Paracoccidioides</taxon>
    </lineage>
</organism>
<dbReference type="OMA" id="WIVRIWI"/>
<gene>
    <name evidence="2" type="ORF">PAAG_07913</name>
</gene>
<dbReference type="EMBL" id="KN294018">
    <property type="protein sequence ID" value="EEH37495.2"/>
    <property type="molecule type" value="Genomic_DNA"/>
</dbReference>
<dbReference type="VEuPathDB" id="FungiDB:PAAG_07913"/>
<dbReference type="Proteomes" id="UP000002059">
    <property type="component" value="Partially assembled WGS sequence"/>
</dbReference>
<dbReference type="Pfam" id="PF10067">
    <property type="entry name" value="DUF2306"/>
    <property type="match status" value="1"/>
</dbReference>